<proteinExistence type="predicted"/>
<organism evidence="1">
    <name type="scientific">marine metagenome</name>
    <dbReference type="NCBI Taxonomy" id="408172"/>
    <lineage>
        <taxon>unclassified sequences</taxon>
        <taxon>metagenomes</taxon>
        <taxon>ecological metagenomes</taxon>
    </lineage>
</organism>
<name>A0A381XP33_9ZZZZ</name>
<accession>A0A381XP33</accession>
<reference evidence="1" key="1">
    <citation type="submission" date="2018-05" db="EMBL/GenBank/DDBJ databases">
        <authorList>
            <person name="Lanie J.A."/>
            <person name="Ng W.-L."/>
            <person name="Kazmierczak K.M."/>
            <person name="Andrzejewski T.M."/>
            <person name="Davidsen T.M."/>
            <person name="Wayne K.J."/>
            <person name="Tettelin H."/>
            <person name="Glass J.I."/>
            <person name="Rusch D."/>
            <person name="Podicherti R."/>
            <person name="Tsui H.-C.T."/>
            <person name="Winkler M.E."/>
        </authorList>
    </citation>
    <scope>NUCLEOTIDE SEQUENCE</scope>
</reference>
<gene>
    <name evidence="1" type="ORF">METZ01_LOCUS119388</name>
</gene>
<dbReference type="EMBL" id="UINC01015879">
    <property type="protein sequence ID" value="SVA66534.1"/>
    <property type="molecule type" value="Genomic_DNA"/>
</dbReference>
<dbReference type="AlphaFoldDB" id="A0A381XP33"/>
<sequence length="68" mass="7408">MRHDALMGKKANGHRGGAMGFGYVEDEAGVATDFVKTGNFEIQAAGTCYPAQASLRSMYDPRNLRLRT</sequence>
<evidence type="ECO:0000313" key="1">
    <source>
        <dbReference type="EMBL" id="SVA66534.1"/>
    </source>
</evidence>
<protein>
    <submittedName>
        <fullName evidence="1">Uncharacterized protein</fullName>
    </submittedName>
</protein>